<feature type="region of interest" description="Disordered" evidence="1">
    <location>
        <begin position="168"/>
        <end position="213"/>
    </location>
</feature>
<dbReference type="InterPro" id="IPR029071">
    <property type="entry name" value="Ubiquitin-like_domsf"/>
</dbReference>
<dbReference type="AlphaFoldDB" id="A0AA39L406"/>
<name>A0AA39L406_SARSR</name>
<dbReference type="Pfam" id="PF00240">
    <property type="entry name" value="ubiquitin"/>
    <property type="match status" value="1"/>
</dbReference>
<dbReference type="EMBL" id="JAPDFR010000009">
    <property type="protein sequence ID" value="KAK0383074.1"/>
    <property type="molecule type" value="Genomic_DNA"/>
</dbReference>
<dbReference type="Pfam" id="PF16455">
    <property type="entry name" value="UBD"/>
    <property type="match status" value="1"/>
</dbReference>
<comment type="caution">
    <text evidence="3">The sequence shown here is derived from an EMBL/GenBank/DDBJ whole genome shotgun (WGS) entry which is preliminary data.</text>
</comment>
<reference evidence="3" key="1">
    <citation type="submission" date="2022-10" db="EMBL/GenBank/DDBJ databases">
        <title>Determination and structural analysis of whole genome sequence of Sarocladium strictum F4-1.</title>
        <authorList>
            <person name="Hu L."/>
            <person name="Jiang Y."/>
        </authorList>
    </citation>
    <scope>NUCLEOTIDE SEQUENCE</scope>
    <source>
        <strain evidence="3">F4-1</strain>
    </source>
</reference>
<dbReference type="InterPro" id="IPR038169">
    <property type="entry name" value="DC-UbP/UBTD2_N_sf"/>
</dbReference>
<evidence type="ECO:0000313" key="4">
    <source>
        <dbReference type="Proteomes" id="UP001175261"/>
    </source>
</evidence>
<dbReference type="SUPFAM" id="SSF54236">
    <property type="entry name" value="Ubiquitin-like"/>
    <property type="match status" value="1"/>
</dbReference>
<feature type="domain" description="Ubiquitin-like" evidence="2">
    <location>
        <begin position="220"/>
        <end position="297"/>
    </location>
</feature>
<dbReference type="SMART" id="SM00213">
    <property type="entry name" value="UBQ"/>
    <property type="match status" value="1"/>
</dbReference>
<feature type="compositionally biased region" description="Basic and acidic residues" evidence="1">
    <location>
        <begin position="52"/>
        <end position="64"/>
    </location>
</feature>
<keyword evidence="4" id="KW-1185">Reference proteome</keyword>
<organism evidence="3 4">
    <name type="scientific">Sarocladium strictum</name>
    <name type="common">Black bundle disease fungus</name>
    <name type="synonym">Acremonium strictum</name>
    <dbReference type="NCBI Taxonomy" id="5046"/>
    <lineage>
        <taxon>Eukaryota</taxon>
        <taxon>Fungi</taxon>
        <taxon>Dikarya</taxon>
        <taxon>Ascomycota</taxon>
        <taxon>Pezizomycotina</taxon>
        <taxon>Sordariomycetes</taxon>
        <taxon>Hypocreomycetidae</taxon>
        <taxon>Hypocreales</taxon>
        <taxon>Sarocladiaceae</taxon>
        <taxon>Sarocladium</taxon>
    </lineage>
</organism>
<dbReference type="Gene3D" id="1.20.225.20">
    <property type="entry name" value="Ub domain-containing protein, DC-UbP/UBTD2, N-terminal domain"/>
    <property type="match status" value="1"/>
</dbReference>
<dbReference type="Gene3D" id="3.10.20.90">
    <property type="entry name" value="Phosphatidylinositol 3-kinase Catalytic Subunit, Chain A, domain 1"/>
    <property type="match status" value="1"/>
</dbReference>
<sequence>MGCCFSRPSGPNSPYPGGAANSSARAINPPPLTLPESAAQTTPQSPTRRRRRDQDPLDQHIDKPLRRHSWSINDRTWTRRQLDKERKDFFETRVTGRLEVWQTLHAALQQLWEPVLPGAPEDDGLATAQTILSAAEISLPTGNLVNGVYDSLGNYYQLPEWVVCDPKDLTEDDTDDTRDTKGELAGIENDAGLGEEQDEVDQETEERRAEKGKAVVDERERITVRARLSESGRDYQVRVGKTETVRTVAKKLAQESGLASTKKIRIAYMGKILKETSSLESQGWQAGHIVNALVFNR</sequence>
<feature type="region of interest" description="Disordered" evidence="1">
    <location>
        <begin position="1"/>
        <end position="65"/>
    </location>
</feature>
<feature type="compositionally biased region" description="Acidic residues" evidence="1">
    <location>
        <begin position="193"/>
        <end position="204"/>
    </location>
</feature>
<accession>A0AA39L406</accession>
<dbReference type="InterPro" id="IPR000626">
    <property type="entry name" value="Ubiquitin-like_dom"/>
</dbReference>
<evidence type="ECO:0000259" key="2">
    <source>
        <dbReference type="PROSITE" id="PS50053"/>
    </source>
</evidence>
<dbReference type="Proteomes" id="UP001175261">
    <property type="component" value="Unassembled WGS sequence"/>
</dbReference>
<gene>
    <name evidence="3" type="ORF">NLU13_8989</name>
</gene>
<dbReference type="PANTHER" id="PTHR13609">
    <property type="entry name" value="UBIQUITIN DOMAIN CONTAINING 1 PROTEIN-RELATED"/>
    <property type="match status" value="1"/>
</dbReference>
<evidence type="ECO:0000256" key="1">
    <source>
        <dbReference type="SAM" id="MobiDB-lite"/>
    </source>
</evidence>
<evidence type="ECO:0000313" key="3">
    <source>
        <dbReference type="EMBL" id="KAK0383074.1"/>
    </source>
</evidence>
<protein>
    <recommendedName>
        <fullName evidence="2">Ubiquitin-like domain-containing protein</fullName>
    </recommendedName>
</protein>
<proteinExistence type="predicted"/>
<dbReference type="PROSITE" id="PS50053">
    <property type="entry name" value="UBIQUITIN_2"/>
    <property type="match status" value="1"/>
</dbReference>
<dbReference type="InterPro" id="IPR039869">
    <property type="entry name" value="UBTD1/2"/>
</dbReference>
<dbReference type="InterPro" id="IPR032752">
    <property type="entry name" value="DC-UbP/UBTD2_N"/>
</dbReference>